<sequence length="35" mass="3813">MNLGISPTLESTTRNGVIISINLPTNSSYCLLINY</sequence>
<accession>A0A2C9U861</accession>
<name>A0A2C9U861_MANES</name>
<dbReference type="EMBL" id="CM004403">
    <property type="protein sequence ID" value="OAY25709.1"/>
    <property type="molecule type" value="Genomic_DNA"/>
</dbReference>
<gene>
    <name evidence="1" type="ORF">MANES_17G113500</name>
</gene>
<dbReference type="AlphaFoldDB" id="A0A2C9U861"/>
<protein>
    <submittedName>
        <fullName evidence="1">Uncharacterized protein</fullName>
    </submittedName>
</protein>
<reference evidence="1" key="1">
    <citation type="submission" date="2016-02" db="EMBL/GenBank/DDBJ databases">
        <title>WGS assembly of Manihot esculenta.</title>
        <authorList>
            <person name="Bredeson J.V."/>
            <person name="Prochnik S.E."/>
            <person name="Lyons J.B."/>
            <person name="Schmutz J."/>
            <person name="Grimwood J."/>
            <person name="Vrebalov J."/>
            <person name="Bart R.S."/>
            <person name="Amuge T."/>
            <person name="Ferguson M.E."/>
            <person name="Green R."/>
            <person name="Putnam N."/>
            <person name="Stites J."/>
            <person name="Rounsley S."/>
            <person name="Rokhsar D.S."/>
        </authorList>
    </citation>
    <scope>NUCLEOTIDE SEQUENCE [LARGE SCALE GENOMIC DNA]</scope>
    <source>
        <tissue evidence="1">Leaf</tissue>
    </source>
</reference>
<evidence type="ECO:0000313" key="1">
    <source>
        <dbReference type="EMBL" id="OAY25709.1"/>
    </source>
</evidence>
<proteinExistence type="predicted"/>
<organism evidence="1">
    <name type="scientific">Manihot esculenta</name>
    <name type="common">Cassava</name>
    <name type="synonym">Jatropha manihot</name>
    <dbReference type="NCBI Taxonomy" id="3983"/>
    <lineage>
        <taxon>Eukaryota</taxon>
        <taxon>Viridiplantae</taxon>
        <taxon>Streptophyta</taxon>
        <taxon>Embryophyta</taxon>
        <taxon>Tracheophyta</taxon>
        <taxon>Spermatophyta</taxon>
        <taxon>Magnoliopsida</taxon>
        <taxon>eudicotyledons</taxon>
        <taxon>Gunneridae</taxon>
        <taxon>Pentapetalae</taxon>
        <taxon>rosids</taxon>
        <taxon>fabids</taxon>
        <taxon>Malpighiales</taxon>
        <taxon>Euphorbiaceae</taxon>
        <taxon>Crotonoideae</taxon>
        <taxon>Manihoteae</taxon>
        <taxon>Manihot</taxon>
    </lineage>
</organism>